<evidence type="ECO:0000313" key="1">
    <source>
        <dbReference type="EMBL" id="GBE61058.1"/>
    </source>
</evidence>
<name>A0A2H6KDI3_9APIC</name>
<comment type="caution">
    <text evidence="1">The sequence shown here is derived from an EMBL/GenBank/DDBJ whole genome shotgun (WGS) entry which is preliminary data.</text>
</comment>
<dbReference type="AlphaFoldDB" id="A0A2H6KDI3"/>
<organism evidence="1 2">
    <name type="scientific">Babesia ovata</name>
    <dbReference type="NCBI Taxonomy" id="189622"/>
    <lineage>
        <taxon>Eukaryota</taxon>
        <taxon>Sar</taxon>
        <taxon>Alveolata</taxon>
        <taxon>Apicomplexa</taxon>
        <taxon>Aconoidasida</taxon>
        <taxon>Piroplasmida</taxon>
        <taxon>Babesiidae</taxon>
        <taxon>Babesia</taxon>
    </lineage>
</organism>
<dbReference type="EMBL" id="BDSA01000002">
    <property type="protein sequence ID" value="GBE61058.1"/>
    <property type="molecule type" value="Genomic_DNA"/>
</dbReference>
<dbReference type="RefSeq" id="XP_028867301.1">
    <property type="nucleotide sequence ID" value="XM_029011468.1"/>
</dbReference>
<sequence length="139" mass="15863">MSPHSVVREQFVVVCDVHRVDDLHDDDMRLVPPVLQGLGGDLADGVQRQLLAVCLFEVEPVVRELTQHLQQLLEVVELPVPVDGVLVQRYRDLVLALHVTDRPRVAKQVVRRQVLFHVMHPLLDLVGKNHRVFVGFEHL</sequence>
<dbReference type="VEuPathDB" id="PiroplasmaDB:BOVATA_025510"/>
<gene>
    <name evidence="1" type="ORF">BOVATA_025510</name>
</gene>
<reference evidence="1 2" key="1">
    <citation type="journal article" date="2017" name="BMC Genomics">
        <title>Whole-genome assembly of Babesia ovata and comparative genomics between closely related pathogens.</title>
        <authorList>
            <person name="Yamagishi J."/>
            <person name="Asada M."/>
            <person name="Hakimi H."/>
            <person name="Tanaka T.Q."/>
            <person name="Sugimoto C."/>
            <person name="Kawazu S."/>
        </authorList>
    </citation>
    <scope>NUCLEOTIDE SEQUENCE [LARGE SCALE GENOMIC DNA]</scope>
    <source>
        <strain evidence="1 2">Miyake</strain>
    </source>
</reference>
<evidence type="ECO:0000313" key="2">
    <source>
        <dbReference type="Proteomes" id="UP000236319"/>
    </source>
</evidence>
<proteinExistence type="predicted"/>
<dbReference type="GeneID" id="39874828"/>
<protein>
    <submittedName>
        <fullName evidence="1">Filamentous hemagglutinin, putative</fullName>
    </submittedName>
</protein>
<accession>A0A2H6KDI3</accession>
<keyword evidence="2" id="KW-1185">Reference proteome</keyword>
<dbReference type="Proteomes" id="UP000236319">
    <property type="component" value="Unassembled WGS sequence"/>
</dbReference>